<keyword evidence="2" id="KW-1185">Reference proteome</keyword>
<comment type="caution">
    <text evidence="1">The sequence shown here is derived from an EMBL/GenBank/DDBJ whole genome shotgun (WGS) entry which is preliminary data.</text>
</comment>
<dbReference type="Proteomes" id="UP000675781">
    <property type="component" value="Unassembled WGS sequence"/>
</dbReference>
<proteinExistence type="predicted"/>
<evidence type="ECO:0000313" key="1">
    <source>
        <dbReference type="EMBL" id="MBR7838179.1"/>
    </source>
</evidence>
<protein>
    <submittedName>
        <fullName evidence="1">Uncharacterized protein</fullName>
    </submittedName>
</protein>
<gene>
    <name evidence="1" type="ORF">KDL01_33210</name>
</gene>
<accession>A0A941EZL8</accession>
<dbReference type="AlphaFoldDB" id="A0A941EZL8"/>
<reference evidence="1" key="1">
    <citation type="submission" date="2021-04" db="EMBL/GenBank/DDBJ databases">
        <title>Genome based classification of Actinospica acidithermotolerans sp. nov., an actinobacterium isolated from an Indonesian hot spring.</title>
        <authorList>
            <person name="Kusuma A.B."/>
            <person name="Putra K.E."/>
            <person name="Nafisah S."/>
            <person name="Loh J."/>
            <person name="Nouioui I."/>
            <person name="Goodfellow M."/>
        </authorList>
    </citation>
    <scope>NUCLEOTIDE SEQUENCE</scope>
    <source>
        <strain evidence="1">CSCA 57</strain>
    </source>
</reference>
<organism evidence="1 2">
    <name type="scientific">Actinospica durhamensis</name>
    <dbReference type="NCBI Taxonomy" id="1508375"/>
    <lineage>
        <taxon>Bacteria</taxon>
        <taxon>Bacillati</taxon>
        <taxon>Actinomycetota</taxon>
        <taxon>Actinomycetes</taxon>
        <taxon>Catenulisporales</taxon>
        <taxon>Actinospicaceae</taxon>
        <taxon>Actinospica</taxon>
    </lineage>
</organism>
<evidence type="ECO:0000313" key="2">
    <source>
        <dbReference type="Proteomes" id="UP000675781"/>
    </source>
</evidence>
<name>A0A941EZL8_9ACTN</name>
<dbReference type="EMBL" id="JAGSOG010000264">
    <property type="protein sequence ID" value="MBR7838179.1"/>
    <property type="molecule type" value="Genomic_DNA"/>
</dbReference>
<dbReference type="RefSeq" id="WP_212532640.1">
    <property type="nucleotide sequence ID" value="NZ_JAGSOG010000264.1"/>
</dbReference>
<feature type="non-terminal residue" evidence="1">
    <location>
        <position position="1"/>
    </location>
</feature>
<sequence>PETPDVFLRADLPWYGLDAGWQGTRSLGAVCTGPDGLVEFGTLRHGDAGATRPDSMTQRRAVTVLTMARLGRRPLAKPDGSAAGSVEAMTVSAAAALAGVGLVDDNWPWHLDATTRQYWVDQQRDMAYEVAETLGADPWQPLTLLVGEQQQEFHYRESLYGWVMAAARPDCFLAAYGRGVSAYSLAFVRVDPTLYS</sequence>